<dbReference type="PANTHER" id="PTHR46795:SF3">
    <property type="entry name" value="ABC TRANSPORTER PERMEASE"/>
    <property type="match status" value="1"/>
</dbReference>
<comment type="subcellular location">
    <subcellularLocation>
        <location evidence="1 6">Cell membrane</location>
        <topology evidence="1 6">Multi-pass membrane protein</topology>
    </subcellularLocation>
</comment>
<dbReference type="GO" id="GO:0055085">
    <property type="term" value="P:transmembrane transport"/>
    <property type="evidence" value="ECO:0007669"/>
    <property type="project" value="UniProtKB-UniRule"/>
</dbReference>
<keyword evidence="4 6" id="KW-1133">Transmembrane helix</keyword>
<comment type="caution">
    <text evidence="8">The sequence shown here is derived from an EMBL/GenBank/DDBJ whole genome shotgun (WGS) entry which is preliminary data.</text>
</comment>
<dbReference type="PIRSF" id="PIRSF018968">
    <property type="entry name" value="ABC_permease_BceB"/>
    <property type="match status" value="1"/>
</dbReference>
<feature type="transmembrane region" description="Helical" evidence="6">
    <location>
        <begin position="151"/>
        <end position="175"/>
    </location>
</feature>
<feature type="transmembrane region" description="Helical" evidence="6">
    <location>
        <begin position="228"/>
        <end position="254"/>
    </location>
</feature>
<dbReference type="InterPro" id="IPR003838">
    <property type="entry name" value="ABC3_permease_C"/>
</dbReference>
<feature type="transmembrane region" description="Helical" evidence="6">
    <location>
        <begin position="530"/>
        <end position="554"/>
    </location>
</feature>
<keyword evidence="2 6" id="KW-1003">Cell membrane</keyword>
<sequence>MTFKQIVWKMAKVHYKKYIFYFLCNSLAVMFFFMFMTVYFNDQIVQVKESESIKYLLTVPGVALVVFTVFFIGYAHSVFMKRRRNEFGLFMTIGMSGRDISKLLLLENGVIAFFSIISGILAGTIFSRLFFLLLMNSVGLQAVPFHLNSEMFMYSIIIFLIVFTIAVGQSLFLTLRQNVIHSLKSDKVTESIKLKSPLIGGLGLAILIGSIVGLYYTYSDPAISGDYLLLWAMATFMGLYISLHQFTSFFIAFAKKNKPFYYRRLLFLANLDYKFKQLTSILMLVTAMIMVTILYSTITLFTYMLTEKEAIDSNPYDMAYIQTENKNNLNSEELYSIVDQKENPINERLLIPIYSYYEKHPYQDWINVYNFMSVDHFNQLTSSQMELEDKEFLYYINDELENEGDEGDQGISFSFPNIKGEETYTLKETIAERNINNLPDLYDFIIVSNSEFEQLNNKIDGFESNLHLINVANWKQSSNTVEELTGSFKNYNEKTPPNADIRTEHYSEEQLFQVASKVQSYDRNKSSNGISFFVTTFLSIIFFLGSFFLLYINLFSDIDKEKDRIKKLNNIGITTKEVKKMISREITTLFFMPTILGTAIALLYIIAMATDIGGVMKNPEIILHFFIVAGIYHCIQVGFYLYARKKMFSYLTGV</sequence>
<evidence type="ECO:0000256" key="1">
    <source>
        <dbReference type="ARBA" id="ARBA00004651"/>
    </source>
</evidence>
<evidence type="ECO:0000256" key="2">
    <source>
        <dbReference type="ARBA" id="ARBA00022475"/>
    </source>
</evidence>
<protein>
    <recommendedName>
        <fullName evidence="7">ABC3 transporter permease C-terminal domain-containing protein</fullName>
    </recommendedName>
</protein>
<reference evidence="8 9" key="1">
    <citation type="submission" date="2017-08" db="EMBL/GenBank/DDBJ databases">
        <title>Virgibacillus indicus sp. nov. and Virgibacillus profoundi sp. nov, two moderately halophilic bacteria isolated from marine sediment by using the Microfluidic Streak Plate.</title>
        <authorList>
            <person name="Xu B."/>
            <person name="Hu B."/>
            <person name="Wang J."/>
            <person name="Zhu Y."/>
            <person name="Huang L."/>
            <person name="Du W."/>
            <person name="Huang Y."/>
        </authorList>
    </citation>
    <scope>NUCLEOTIDE SEQUENCE [LARGE SCALE GENOMIC DNA]</scope>
    <source>
        <strain evidence="8 9">IO3-P3-H5</strain>
    </source>
</reference>
<evidence type="ECO:0000313" key="9">
    <source>
        <dbReference type="Proteomes" id="UP000218887"/>
    </source>
</evidence>
<feature type="transmembrane region" description="Helical" evidence="6">
    <location>
        <begin position="52"/>
        <end position="75"/>
    </location>
</feature>
<dbReference type="PANTHER" id="PTHR46795">
    <property type="entry name" value="ABC TRANSPORTER PERMEASE-RELATED-RELATED"/>
    <property type="match status" value="1"/>
</dbReference>
<dbReference type="InterPro" id="IPR052536">
    <property type="entry name" value="ABC-4_Integral_Memb_Prot"/>
</dbReference>
<evidence type="ECO:0000256" key="3">
    <source>
        <dbReference type="ARBA" id="ARBA00022692"/>
    </source>
</evidence>
<keyword evidence="6" id="KW-0813">Transport</keyword>
<proteinExistence type="inferred from homology"/>
<evidence type="ECO:0000256" key="4">
    <source>
        <dbReference type="ARBA" id="ARBA00022989"/>
    </source>
</evidence>
<feature type="domain" description="ABC3 transporter permease C-terminal" evidence="7">
    <location>
        <begin position="62"/>
        <end position="175"/>
    </location>
</feature>
<dbReference type="Pfam" id="PF02687">
    <property type="entry name" value="FtsX"/>
    <property type="match status" value="1"/>
</dbReference>
<keyword evidence="9" id="KW-1185">Reference proteome</keyword>
<feature type="transmembrane region" description="Helical" evidence="6">
    <location>
        <begin position="621"/>
        <end position="643"/>
    </location>
</feature>
<name>A0A2A2IAB4_9BACI</name>
<feature type="transmembrane region" description="Helical" evidence="6">
    <location>
        <begin position="196"/>
        <end position="216"/>
    </location>
</feature>
<feature type="transmembrane region" description="Helical" evidence="6">
    <location>
        <begin position="281"/>
        <end position="305"/>
    </location>
</feature>
<feature type="transmembrane region" description="Helical" evidence="6">
    <location>
        <begin position="110"/>
        <end position="131"/>
    </location>
</feature>
<evidence type="ECO:0000259" key="7">
    <source>
        <dbReference type="Pfam" id="PF02687"/>
    </source>
</evidence>
<dbReference type="Proteomes" id="UP000218887">
    <property type="component" value="Unassembled WGS sequence"/>
</dbReference>
<evidence type="ECO:0000256" key="6">
    <source>
        <dbReference type="PIRNR" id="PIRNR018968"/>
    </source>
</evidence>
<dbReference type="GO" id="GO:0005886">
    <property type="term" value="C:plasma membrane"/>
    <property type="evidence" value="ECO:0007669"/>
    <property type="project" value="UniProtKB-SubCell"/>
</dbReference>
<dbReference type="RefSeq" id="WP_095656896.1">
    <property type="nucleotide sequence ID" value="NZ_NPOA01000014.1"/>
</dbReference>
<keyword evidence="3 6" id="KW-0812">Transmembrane</keyword>
<evidence type="ECO:0000256" key="5">
    <source>
        <dbReference type="ARBA" id="ARBA00023136"/>
    </source>
</evidence>
<dbReference type="AlphaFoldDB" id="A0A2A2IAB4"/>
<keyword evidence="5 6" id="KW-0472">Membrane</keyword>
<dbReference type="InterPro" id="IPR027022">
    <property type="entry name" value="ABC_permease_BceB-typ"/>
</dbReference>
<evidence type="ECO:0000313" key="8">
    <source>
        <dbReference type="EMBL" id="PAV28224.1"/>
    </source>
</evidence>
<dbReference type="OrthoDB" id="1937696at2"/>
<comment type="similarity">
    <text evidence="6">Belongs to the ABC-4 integral membrane protein family.</text>
</comment>
<feature type="transmembrane region" description="Helical" evidence="6">
    <location>
        <begin position="20"/>
        <end position="40"/>
    </location>
</feature>
<feature type="transmembrane region" description="Helical" evidence="6">
    <location>
        <begin position="589"/>
        <end position="609"/>
    </location>
</feature>
<accession>A0A2A2IAB4</accession>
<gene>
    <name evidence="8" type="ORF">CIL05_17820</name>
</gene>
<dbReference type="EMBL" id="NPOA01000014">
    <property type="protein sequence ID" value="PAV28224.1"/>
    <property type="molecule type" value="Genomic_DNA"/>
</dbReference>
<organism evidence="8 9">
    <name type="scientific">Virgibacillus profundi</name>
    <dbReference type="NCBI Taxonomy" id="2024555"/>
    <lineage>
        <taxon>Bacteria</taxon>
        <taxon>Bacillati</taxon>
        <taxon>Bacillota</taxon>
        <taxon>Bacilli</taxon>
        <taxon>Bacillales</taxon>
        <taxon>Bacillaceae</taxon>
        <taxon>Virgibacillus</taxon>
    </lineage>
</organism>